<evidence type="ECO:0000313" key="12">
    <source>
        <dbReference type="EMBL" id="AGY58437.1"/>
    </source>
</evidence>
<keyword evidence="3" id="KW-0813">Transport</keyword>
<evidence type="ECO:0000256" key="4">
    <source>
        <dbReference type="ARBA" id="ARBA00022692"/>
    </source>
</evidence>
<dbReference type="EMBL" id="CP003587">
    <property type="protein sequence ID" value="AGY58437.1"/>
    <property type="molecule type" value="Genomic_DNA"/>
</dbReference>
<dbReference type="InterPro" id="IPR017871">
    <property type="entry name" value="ABC_transporter-like_CS"/>
</dbReference>
<evidence type="ECO:0000256" key="5">
    <source>
        <dbReference type="ARBA" id="ARBA00022741"/>
    </source>
</evidence>
<dbReference type="GO" id="GO:0005524">
    <property type="term" value="F:ATP binding"/>
    <property type="evidence" value="ECO:0007669"/>
    <property type="project" value="UniProtKB-KW"/>
</dbReference>
<dbReference type="InterPro" id="IPR011527">
    <property type="entry name" value="ABC1_TM_dom"/>
</dbReference>
<dbReference type="PROSITE" id="PS00211">
    <property type="entry name" value="ABC_TRANSPORTER_1"/>
    <property type="match status" value="1"/>
</dbReference>
<name>U5QHJ2_GLOK1</name>
<dbReference type="KEGG" id="glj:GKIL_2191"/>
<dbReference type="NCBIfam" id="TIGR01194">
    <property type="entry name" value="cyc_pep_trnsptr"/>
    <property type="match status" value="1"/>
</dbReference>
<dbReference type="AlphaFoldDB" id="U5QHJ2"/>
<feature type="transmembrane region" description="Helical" evidence="9">
    <location>
        <begin position="15"/>
        <end position="38"/>
    </location>
</feature>
<keyword evidence="4 9" id="KW-0812">Transmembrane</keyword>
<dbReference type="Pfam" id="PF00664">
    <property type="entry name" value="ABC_membrane"/>
    <property type="match status" value="1"/>
</dbReference>
<dbReference type="InterPro" id="IPR005898">
    <property type="entry name" value="Cyc_pep_transpt_SyrD/YojI"/>
</dbReference>
<feature type="domain" description="ABC transporter" evidence="10">
    <location>
        <begin position="332"/>
        <end position="552"/>
    </location>
</feature>
<dbReference type="GO" id="GO:0043190">
    <property type="term" value="C:ATP-binding cassette (ABC) transporter complex"/>
    <property type="evidence" value="ECO:0007669"/>
    <property type="project" value="TreeGrafter"/>
</dbReference>
<dbReference type="SUPFAM" id="SSF90123">
    <property type="entry name" value="ABC transporter transmembrane region"/>
    <property type="match status" value="1"/>
</dbReference>
<dbReference type="GO" id="GO:1904680">
    <property type="term" value="F:peptide transmembrane transporter activity"/>
    <property type="evidence" value="ECO:0007669"/>
    <property type="project" value="InterPro"/>
</dbReference>
<reference evidence="12 13" key="1">
    <citation type="journal article" date="2013" name="PLoS ONE">
        <title>Cultivation and Complete Genome Sequencing of Gloeobacter kilaueensis sp. nov., from a Lava Cave in Kilauea Caldera, Hawai'i.</title>
        <authorList>
            <person name="Saw J.H."/>
            <person name="Schatz M."/>
            <person name="Brown M.V."/>
            <person name="Kunkel D.D."/>
            <person name="Foster J.S."/>
            <person name="Shick H."/>
            <person name="Christensen S."/>
            <person name="Hou S."/>
            <person name="Wan X."/>
            <person name="Donachie S.P."/>
        </authorList>
    </citation>
    <scope>NUCLEOTIDE SEQUENCE [LARGE SCALE GENOMIC DNA]</scope>
    <source>
        <strain evidence="13">JS</strain>
    </source>
</reference>
<dbReference type="GO" id="GO:0016887">
    <property type="term" value="F:ATP hydrolysis activity"/>
    <property type="evidence" value="ECO:0007669"/>
    <property type="project" value="InterPro"/>
</dbReference>
<proteinExistence type="inferred from homology"/>
<evidence type="ECO:0000313" key="13">
    <source>
        <dbReference type="Proteomes" id="UP000017396"/>
    </source>
</evidence>
<dbReference type="RefSeq" id="WP_023173589.1">
    <property type="nucleotide sequence ID" value="NC_022600.1"/>
</dbReference>
<keyword evidence="13" id="KW-1185">Reference proteome</keyword>
<dbReference type="STRING" id="1183438.GKIL_2191"/>
<dbReference type="HOGENOM" id="CLU_023671_2_1_3"/>
<dbReference type="InterPro" id="IPR003439">
    <property type="entry name" value="ABC_transporter-like_ATP-bd"/>
</dbReference>
<protein>
    <submittedName>
        <fullName evidence="12">Cyclic peptide transporter</fullName>
    </submittedName>
</protein>
<dbReference type="Proteomes" id="UP000017396">
    <property type="component" value="Chromosome"/>
</dbReference>
<dbReference type="SUPFAM" id="SSF52540">
    <property type="entry name" value="P-loop containing nucleoside triphosphate hydrolases"/>
    <property type="match status" value="1"/>
</dbReference>
<evidence type="ECO:0000256" key="8">
    <source>
        <dbReference type="ARBA" id="ARBA00023136"/>
    </source>
</evidence>
<accession>U5QHJ2</accession>
<keyword evidence="5" id="KW-0547">Nucleotide-binding</keyword>
<dbReference type="InterPro" id="IPR050095">
    <property type="entry name" value="ECF_ABC_transporter_ATP-bd"/>
</dbReference>
<evidence type="ECO:0000256" key="2">
    <source>
        <dbReference type="ARBA" id="ARBA00005417"/>
    </source>
</evidence>
<sequence>MNLLKLLLGYSWRNVALAAVAGLAGGAISASILAVINTSLTRRDIPLGQLALLFGALVLAMLVCNLLSRILLLQVSQQALMDLRLQLSRQILAAPLLQLERAGISRLFATFTDDIPTIAASLFQLPPFCINAAILIGCLGYITWLAPLGLAIAIAAIVLSLSSYKLLEAPATRYFIQAREEWDRLIRHFQALTEGNKELKLHWRRREAFVSDNLRPSVQNLYEHNVAGGRYFAVAISWAQALHFLLVGALLFLLPLLAGVSSPVLTGCTLTAFYMAGAIGALFEALPILQRAQVALAKVEALGLTLASATGGESQPAEEPTSSTAWQRLELVAATHTYYREQEDDYFSLGPIHLSFVPGEVVFLVGGNGSGKTTLAKLLLGLYPPETGEIRLDGIPIDDHNREQYRQLFTAVFSDGYLFENLIGLDHPELDRRAGDYLERLQLKHKVSVRSGEFSTVALSQGQRKRLTLLTAYLEDRPFYIFDEWAANQDPHFKDIFYLKLLPELKERGKTVLVITHDDRYFPVADRILKLENGRLLAPEATLSGVTGERTL</sequence>
<dbReference type="InterPro" id="IPR003593">
    <property type="entry name" value="AAA+_ATPase"/>
</dbReference>
<dbReference type="PATRIC" id="fig|1183438.3.peg.2151"/>
<dbReference type="Gene3D" id="3.40.50.300">
    <property type="entry name" value="P-loop containing nucleotide triphosphate hydrolases"/>
    <property type="match status" value="1"/>
</dbReference>
<dbReference type="PANTHER" id="PTHR43553">
    <property type="entry name" value="HEAVY METAL TRANSPORTER"/>
    <property type="match status" value="1"/>
</dbReference>
<dbReference type="SMART" id="SM00382">
    <property type="entry name" value="AAA"/>
    <property type="match status" value="1"/>
</dbReference>
<dbReference type="PANTHER" id="PTHR43553:SF11">
    <property type="entry name" value="ABC TRANSPORTER ATP-BINDING_PERMEASE PROTEIN YOJI"/>
    <property type="match status" value="1"/>
</dbReference>
<comment type="similarity">
    <text evidence="2">Belongs to the ABC transporter superfamily.</text>
</comment>
<dbReference type="CDD" id="cd03228">
    <property type="entry name" value="ABCC_MRP_Like"/>
    <property type="match status" value="1"/>
</dbReference>
<evidence type="ECO:0000256" key="9">
    <source>
        <dbReference type="SAM" id="Phobius"/>
    </source>
</evidence>
<dbReference type="PROSITE" id="PS50929">
    <property type="entry name" value="ABC_TM1F"/>
    <property type="match status" value="1"/>
</dbReference>
<gene>
    <name evidence="12" type="primary">pvdE</name>
    <name evidence="12" type="ORF">GKIL_2191</name>
</gene>
<feature type="transmembrane region" description="Helical" evidence="9">
    <location>
        <begin position="231"/>
        <end position="258"/>
    </location>
</feature>
<feature type="transmembrane region" description="Helical" evidence="9">
    <location>
        <begin position="50"/>
        <end position="72"/>
    </location>
</feature>
<dbReference type="OrthoDB" id="846150at2"/>
<evidence type="ECO:0000259" key="11">
    <source>
        <dbReference type="PROSITE" id="PS50929"/>
    </source>
</evidence>
<dbReference type="Pfam" id="PF00005">
    <property type="entry name" value="ABC_tran"/>
    <property type="match status" value="1"/>
</dbReference>
<evidence type="ECO:0000256" key="6">
    <source>
        <dbReference type="ARBA" id="ARBA00022840"/>
    </source>
</evidence>
<keyword evidence="6" id="KW-0067">ATP-binding</keyword>
<evidence type="ECO:0000259" key="10">
    <source>
        <dbReference type="PROSITE" id="PS50893"/>
    </source>
</evidence>
<dbReference type="Gene3D" id="1.20.1560.10">
    <property type="entry name" value="ABC transporter type 1, transmembrane domain"/>
    <property type="match status" value="1"/>
</dbReference>
<dbReference type="GO" id="GO:0140359">
    <property type="term" value="F:ABC-type transporter activity"/>
    <property type="evidence" value="ECO:0007669"/>
    <property type="project" value="InterPro"/>
</dbReference>
<evidence type="ECO:0000256" key="3">
    <source>
        <dbReference type="ARBA" id="ARBA00022448"/>
    </source>
</evidence>
<dbReference type="eggNOG" id="COG4615">
    <property type="taxonomic scope" value="Bacteria"/>
</dbReference>
<dbReference type="InterPro" id="IPR027417">
    <property type="entry name" value="P-loop_NTPase"/>
</dbReference>
<keyword evidence="7 9" id="KW-1133">Transmembrane helix</keyword>
<feature type="transmembrane region" description="Helical" evidence="9">
    <location>
        <begin position="132"/>
        <end position="159"/>
    </location>
</feature>
<evidence type="ECO:0000256" key="7">
    <source>
        <dbReference type="ARBA" id="ARBA00022989"/>
    </source>
</evidence>
<evidence type="ECO:0000256" key="1">
    <source>
        <dbReference type="ARBA" id="ARBA00004651"/>
    </source>
</evidence>
<keyword evidence="8 9" id="KW-0472">Membrane</keyword>
<dbReference type="InterPro" id="IPR036640">
    <property type="entry name" value="ABC1_TM_sf"/>
</dbReference>
<feature type="domain" description="ABC transmembrane type-1" evidence="11">
    <location>
        <begin position="15"/>
        <end position="291"/>
    </location>
</feature>
<comment type="subcellular location">
    <subcellularLocation>
        <location evidence="1">Cell membrane</location>
        <topology evidence="1">Multi-pass membrane protein</topology>
    </subcellularLocation>
</comment>
<dbReference type="PROSITE" id="PS50893">
    <property type="entry name" value="ABC_TRANSPORTER_2"/>
    <property type="match status" value="1"/>
</dbReference>
<dbReference type="GO" id="GO:0015833">
    <property type="term" value="P:peptide transport"/>
    <property type="evidence" value="ECO:0007669"/>
    <property type="project" value="InterPro"/>
</dbReference>
<organism evidence="12 13">
    <name type="scientific">Gloeobacter kilaueensis (strain ATCC BAA-2537 / CCAP 1431/1 / ULC 316 / JS1)</name>
    <dbReference type="NCBI Taxonomy" id="1183438"/>
    <lineage>
        <taxon>Bacteria</taxon>
        <taxon>Bacillati</taxon>
        <taxon>Cyanobacteriota</taxon>
        <taxon>Cyanophyceae</taxon>
        <taxon>Gloeobacterales</taxon>
        <taxon>Gloeobacteraceae</taxon>
        <taxon>Gloeobacter</taxon>
    </lineage>
</organism>
<feature type="transmembrane region" description="Helical" evidence="9">
    <location>
        <begin position="264"/>
        <end position="283"/>
    </location>
</feature>